<dbReference type="SUPFAM" id="SSF82185">
    <property type="entry name" value="Histone H3 K4-specific methyltransferase SET7/9 N-terminal domain"/>
    <property type="match status" value="1"/>
</dbReference>
<dbReference type="Gene3D" id="2.20.110.10">
    <property type="entry name" value="Histone H3 K4-specific methyltransferase SET7/9 N-terminal domain"/>
    <property type="match status" value="1"/>
</dbReference>
<sequence>MNKAIFFLVVMFSVCMYSQGTEPTFEKMGDMVKATYFHENGEIAQTGYLLNGKLHGQWLMYDANGKKMASGKYLEGQKSGKWFFWEDEILREVDYDKNRIVNVKNWSQSEVVAVQ</sequence>
<protein>
    <submittedName>
        <fullName evidence="1">Nicotinic acid mononucleotide adenyltransferase</fullName>
    </submittedName>
</protein>
<comment type="caution">
    <text evidence="1">The sequence shown here is derived from an EMBL/GenBank/DDBJ whole genome shotgun (WGS) entry which is preliminary data.</text>
</comment>
<dbReference type="RefSeq" id="WP_166522880.1">
    <property type="nucleotide sequence ID" value="NZ_JAAABI010000002.1"/>
</dbReference>
<reference evidence="1" key="1">
    <citation type="submission" date="2020-01" db="EMBL/GenBank/DDBJ databases">
        <title>Muricauda ochracea sp. nov., isolated from a tidal flat of Garorim bay in Korea.</title>
        <authorList>
            <person name="Kim D."/>
            <person name="Yoo Y."/>
            <person name="Kim J.-J."/>
        </authorList>
    </citation>
    <scope>NUCLEOTIDE SEQUENCE</scope>
    <source>
        <strain evidence="1">JGD-17</strain>
    </source>
</reference>
<evidence type="ECO:0000313" key="2">
    <source>
        <dbReference type="Proteomes" id="UP000667650"/>
    </source>
</evidence>
<accession>A0A964TCF3</accession>
<keyword evidence="2" id="KW-1185">Reference proteome</keyword>
<name>A0A964TCF3_9FLAO</name>
<dbReference type="Proteomes" id="UP000667650">
    <property type="component" value="Unassembled WGS sequence"/>
</dbReference>
<gene>
    <name evidence="1" type="ORF">GTQ34_05975</name>
</gene>
<dbReference type="AlphaFoldDB" id="A0A964TCF3"/>
<dbReference type="EMBL" id="JAAABI010000002">
    <property type="protein sequence ID" value="NAY91458.1"/>
    <property type="molecule type" value="Genomic_DNA"/>
</dbReference>
<proteinExistence type="predicted"/>
<organism evidence="1 2">
    <name type="scientific">Flagellimonas ochracea</name>
    <dbReference type="NCBI Taxonomy" id="2696472"/>
    <lineage>
        <taxon>Bacteria</taxon>
        <taxon>Pseudomonadati</taxon>
        <taxon>Bacteroidota</taxon>
        <taxon>Flavobacteriia</taxon>
        <taxon>Flavobacteriales</taxon>
        <taxon>Flavobacteriaceae</taxon>
        <taxon>Flagellimonas</taxon>
    </lineage>
</organism>
<evidence type="ECO:0000313" key="1">
    <source>
        <dbReference type="EMBL" id="NAY91458.1"/>
    </source>
</evidence>